<keyword evidence="5" id="KW-0479">Metal-binding</keyword>
<dbReference type="PANTHER" id="PTHR30352:SF13">
    <property type="entry name" value="GLYCYL-RADICAL ENZYME ACTIVATING ENZYME YJJW-RELATED"/>
    <property type="match status" value="1"/>
</dbReference>
<sequence length="293" mass="32631">MSNRCATLNKVIPFSCVDGPGNRHVIFLQGCNLRCLNCHNPYTMALCDHCGDCVLTCPHNGLSFVDGKVIWDSDACQLCDTCLQTCTKNSSPMTVSLSVNDAINDLKKNVVFLNGITISGGEATTQLPFIIELFKAIKDTPELKHLTCFIDSNGHLASAGWSKVIEYTDGVMIDLKSWSDECALRLTGKDNQRVFQSIQFLAQAGKLYELRLLYIPQQTDYLEHIDKLADFLNQLPANTRIKVNAFQQHGVKNEAANWPAATQTEVETFVQLLKQRGVGNIHLPNVYLSYKSR</sequence>
<dbReference type="GO" id="GO:0051539">
    <property type="term" value="F:4 iron, 4 sulfur cluster binding"/>
    <property type="evidence" value="ECO:0007669"/>
    <property type="project" value="UniProtKB-KW"/>
</dbReference>
<evidence type="ECO:0000256" key="6">
    <source>
        <dbReference type="ARBA" id="ARBA00023002"/>
    </source>
</evidence>
<dbReference type="SUPFAM" id="SSF102114">
    <property type="entry name" value="Radical SAM enzymes"/>
    <property type="match status" value="1"/>
</dbReference>
<evidence type="ECO:0000256" key="7">
    <source>
        <dbReference type="ARBA" id="ARBA00023004"/>
    </source>
</evidence>
<dbReference type="CDD" id="cd01335">
    <property type="entry name" value="Radical_SAM"/>
    <property type="match status" value="1"/>
</dbReference>
<dbReference type="Gene3D" id="3.30.70.20">
    <property type="match status" value="1"/>
</dbReference>
<dbReference type="PROSITE" id="PS51379">
    <property type="entry name" value="4FE4S_FER_2"/>
    <property type="match status" value="1"/>
</dbReference>
<accession>A0A9N8D148</accession>
<dbReference type="SFLD" id="SFLDG01118">
    <property type="entry name" value="activating_enzymes__group_2"/>
    <property type="match status" value="1"/>
</dbReference>
<comment type="similarity">
    <text evidence="2">Belongs to the organic radical-activating enzymes family.</text>
</comment>
<evidence type="ECO:0000256" key="5">
    <source>
        <dbReference type="ARBA" id="ARBA00022723"/>
    </source>
</evidence>
<gene>
    <name evidence="11" type="primary">csdA_1</name>
    <name evidence="11" type="ORF">GHA_01085</name>
</gene>
<organism evidence="11 12">
    <name type="scientific">Providencia rettgeri</name>
    <dbReference type="NCBI Taxonomy" id="587"/>
    <lineage>
        <taxon>Bacteria</taxon>
        <taxon>Pseudomonadati</taxon>
        <taxon>Pseudomonadota</taxon>
        <taxon>Gammaproteobacteria</taxon>
        <taxon>Enterobacterales</taxon>
        <taxon>Morganellaceae</taxon>
        <taxon>Providencia</taxon>
    </lineage>
</organism>
<dbReference type="InterPro" id="IPR017896">
    <property type="entry name" value="4Fe4S_Fe-S-bd"/>
</dbReference>
<dbReference type="EMBL" id="CAHPSF010000002">
    <property type="protein sequence ID" value="CAB5677434.1"/>
    <property type="molecule type" value="Genomic_DNA"/>
</dbReference>
<protein>
    <submittedName>
        <fullName evidence="11">4-hydroxyphenylacetate decarboxylase activating enzyme</fullName>
        <ecNumber evidence="11">1.97.1.-</ecNumber>
    </submittedName>
</protein>
<dbReference type="Proteomes" id="UP000834611">
    <property type="component" value="Unassembled WGS sequence"/>
</dbReference>
<dbReference type="PROSITE" id="PS01087">
    <property type="entry name" value="RADICAL_ACTIVATING"/>
    <property type="match status" value="1"/>
</dbReference>
<evidence type="ECO:0000313" key="11">
    <source>
        <dbReference type="EMBL" id="CAB5677434.1"/>
    </source>
</evidence>
<evidence type="ECO:0000313" key="12">
    <source>
        <dbReference type="Proteomes" id="UP000834611"/>
    </source>
</evidence>
<proteinExistence type="inferred from homology"/>
<dbReference type="InterPro" id="IPR040074">
    <property type="entry name" value="BssD/PflA/YjjW"/>
</dbReference>
<feature type="domain" description="Radical SAM core" evidence="10">
    <location>
        <begin position="17"/>
        <end position="280"/>
    </location>
</feature>
<dbReference type="InterPro" id="IPR034457">
    <property type="entry name" value="Organic_radical-activating"/>
</dbReference>
<dbReference type="InterPro" id="IPR007197">
    <property type="entry name" value="rSAM"/>
</dbReference>
<dbReference type="AlphaFoldDB" id="A0A9N8D148"/>
<dbReference type="Pfam" id="PF13353">
    <property type="entry name" value="Fer4_12"/>
    <property type="match status" value="1"/>
</dbReference>
<evidence type="ECO:0000256" key="3">
    <source>
        <dbReference type="ARBA" id="ARBA00022485"/>
    </source>
</evidence>
<comment type="caution">
    <text evidence="11">The sequence shown here is derived from an EMBL/GenBank/DDBJ whole genome shotgun (WGS) entry which is preliminary data.</text>
</comment>
<feature type="domain" description="4Fe-4S ferredoxin-type" evidence="9">
    <location>
        <begin position="39"/>
        <end position="67"/>
    </location>
</feature>
<keyword evidence="8" id="KW-0411">Iron-sulfur</keyword>
<dbReference type="NCBIfam" id="TIGR04041">
    <property type="entry name" value="activase_YjjW"/>
    <property type="match status" value="1"/>
</dbReference>
<reference evidence="11" key="1">
    <citation type="submission" date="2020-05" db="EMBL/GenBank/DDBJ databases">
        <authorList>
            <person name="Delgado-Blas J."/>
        </authorList>
    </citation>
    <scope>NUCLEOTIDE SEQUENCE</scope>
    <source>
        <strain evidence="11">BB1453</strain>
    </source>
</reference>
<dbReference type="InterPro" id="IPR058240">
    <property type="entry name" value="rSAM_sf"/>
</dbReference>
<dbReference type="GO" id="GO:0046872">
    <property type="term" value="F:metal ion binding"/>
    <property type="evidence" value="ECO:0007669"/>
    <property type="project" value="UniProtKB-KW"/>
</dbReference>
<keyword evidence="4" id="KW-0949">S-adenosyl-L-methionine</keyword>
<dbReference type="InterPro" id="IPR013785">
    <property type="entry name" value="Aldolase_TIM"/>
</dbReference>
<evidence type="ECO:0000256" key="8">
    <source>
        <dbReference type="ARBA" id="ARBA00023014"/>
    </source>
</evidence>
<keyword evidence="7" id="KW-0408">Iron</keyword>
<dbReference type="SFLD" id="SFLDF00392">
    <property type="entry name" value="YjjI_activase"/>
    <property type="match status" value="1"/>
</dbReference>
<keyword evidence="3" id="KW-0004">4Fe-4S</keyword>
<dbReference type="SFLD" id="SFLDS00029">
    <property type="entry name" value="Radical_SAM"/>
    <property type="match status" value="1"/>
</dbReference>
<evidence type="ECO:0000259" key="9">
    <source>
        <dbReference type="PROSITE" id="PS51379"/>
    </source>
</evidence>
<dbReference type="SUPFAM" id="SSF54862">
    <property type="entry name" value="4Fe-4S ferredoxins"/>
    <property type="match status" value="1"/>
</dbReference>
<dbReference type="InterPro" id="IPR001989">
    <property type="entry name" value="Radical_activat_CS"/>
</dbReference>
<evidence type="ECO:0000256" key="4">
    <source>
        <dbReference type="ARBA" id="ARBA00022691"/>
    </source>
</evidence>
<comment type="cofactor">
    <cofactor evidence="1">
        <name>[4Fe-4S] cluster</name>
        <dbReference type="ChEBI" id="CHEBI:49883"/>
    </cofactor>
</comment>
<dbReference type="EC" id="1.97.1.-" evidence="11"/>
<dbReference type="PROSITE" id="PS51918">
    <property type="entry name" value="RADICAL_SAM"/>
    <property type="match status" value="1"/>
</dbReference>
<dbReference type="Gene3D" id="3.20.20.70">
    <property type="entry name" value="Aldolase class I"/>
    <property type="match status" value="1"/>
</dbReference>
<name>A0A9N8D148_PRORE</name>
<dbReference type="PANTHER" id="PTHR30352">
    <property type="entry name" value="PYRUVATE FORMATE-LYASE-ACTIVATING ENZYME"/>
    <property type="match status" value="1"/>
</dbReference>
<dbReference type="InterPro" id="IPR017900">
    <property type="entry name" value="4Fe4S_Fe_S_CS"/>
</dbReference>
<dbReference type="PROSITE" id="PS00198">
    <property type="entry name" value="4FE4S_FER_1"/>
    <property type="match status" value="1"/>
</dbReference>
<evidence type="ECO:0000256" key="2">
    <source>
        <dbReference type="ARBA" id="ARBA00009777"/>
    </source>
</evidence>
<dbReference type="GO" id="GO:0016491">
    <property type="term" value="F:oxidoreductase activity"/>
    <property type="evidence" value="ECO:0007669"/>
    <property type="project" value="UniProtKB-KW"/>
</dbReference>
<dbReference type="SFLD" id="SFLDG01066">
    <property type="entry name" value="organic_radical-activating_enz"/>
    <property type="match status" value="1"/>
</dbReference>
<dbReference type="InterPro" id="IPR023912">
    <property type="entry name" value="YjjW_bact"/>
</dbReference>
<dbReference type="RefSeq" id="WP_164455557.1">
    <property type="nucleotide sequence ID" value="NZ_ABDWLN020000054.1"/>
</dbReference>
<dbReference type="InterPro" id="IPR012839">
    <property type="entry name" value="Organic_radical_activase"/>
</dbReference>
<evidence type="ECO:0000256" key="1">
    <source>
        <dbReference type="ARBA" id="ARBA00001966"/>
    </source>
</evidence>
<dbReference type="PIRSF" id="PIRSF000371">
    <property type="entry name" value="PFL_act_enz"/>
    <property type="match status" value="1"/>
</dbReference>
<keyword evidence="6 11" id="KW-0560">Oxidoreductase</keyword>
<evidence type="ECO:0000259" key="10">
    <source>
        <dbReference type="PROSITE" id="PS51918"/>
    </source>
</evidence>